<keyword evidence="10" id="KW-1185">Reference proteome</keyword>
<dbReference type="PRINTS" id="PR00950">
    <property type="entry name" value="TYPE3IMSPROT"/>
</dbReference>
<evidence type="ECO:0000256" key="3">
    <source>
        <dbReference type="ARBA" id="ARBA00022475"/>
    </source>
</evidence>
<dbReference type="InterPro" id="IPR006307">
    <property type="entry name" value="BsaZ-like"/>
</dbReference>
<dbReference type="InterPro" id="IPR006135">
    <property type="entry name" value="T3SS_substrate_exporter"/>
</dbReference>
<evidence type="ECO:0000256" key="4">
    <source>
        <dbReference type="ARBA" id="ARBA00022692"/>
    </source>
</evidence>
<evidence type="ECO:0000256" key="7">
    <source>
        <dbReference type="ARBA" id="ARBA00023136"/>
    </source>
</evidence>
<evidence type="ECO:0000256" key="8">
    <source>
        <dbReference type="SAM" id="Phobius"/>
    </source>
</evidence>
<comment type="caution">
    <text evidence="9">The sequence shown here is derived from an EMBL/GenBank/DDBJ whole genome shotgun (WGS) entry which is preliminary data.</text>
</comment>
<dbReference type="Proteomes" id="UP001172778">
    <property type="component" value="Unassembled WGS sequence"/>
</dbReference>
<dbReference type="RefSeq" id="WP_284099804.1">
    <property type="nucleotide sequence ID" value="NZ_JARRAF010000005.1"/>
</dbReference>
<feature type="transmembrane region" description="Helical" evidence="8">
    <location>
        <begin position="139"/>
        <end position="157"/>
    </location>
</feature>
<dbReference type="Pfam" id="PF01312">
    <property type="entry name" value="Bac_export_2"/>
    <property type="match status" value="1"/>
</dbReference>
<dbReference type="InterPro" id="IPR029025">
    <property type="entry name" value="T3SS_substrate_exporter_C"/>
</dbReference>
<evidence type="ECO:0000256" key="1">
    <source>
        <dbReference type="ARBA" id="ARBA00004651"/>
    </source>
</evidence>
<dbReference type="PANTHER" id="PTHR30531:SF14">
    <property type="entry name" value="SURFACE PRESENTATION OF ANTIGENS PROTEIN SPAS"/>
    <property type="match status" value="1"/>
</dbReference>
<dbReference type="Gene3D" id="3.40.1690.10">
    <property type="entry name" value="secretion proteins EscU"/>
    <property type="match status" value="1"/>
</dbReference>
<comment type="similarity">
    <text evidence="2">Belongs to the type III secretion exporter family.</text>
</comment>
<accession>A0ABT7DUK6</accession>
<proteinExistence type="inferred from homology"/>
<evidence type="ECO:0000313" key="9">
    <source>
        <dbReference type="EMBL" id="MDK2123504.1"/>
    </source>
</evidence>
<sequence>MSDKTEQPTSKKLRDARNKGQVAKSKDFTQTVLILAMFGYLLAAGPSIIRSMAEMIVLPSQLYGMPFRNALAVAMEKLMRDGITLLLPFILIVLVLGIFSEMVQTGVLFAFEAMKPSAKKLNVVENAKNMVSKKNLMEFVKNCLKVAFLSALIYVLVKNAIDPLVKIPPAGIAGIGLAVGSLLGKMLVYVAVAYLVIGVADLGWQRYQHIKGLMMSKEEVKQEYKEMEGDPHIKGKRKHLAQELAMGGMVEKTRKASVVVTNPTHIAVALFYDQEETPLPVVLAKGQDLVAERIVAIAKEEGIPIMQNIPLARALHATAELDQYIPSELIEPVAEVLRLVQQMAAERDH</sequence>
<comment type="subcellular location">
    <subcellularLocation>
        <location evidence="1">Cell membrane</location>
        <topology evidence="1">Multi-pass membrane protein</topology>
    </subcellularLocation>
</comment>
<evidence type="ECO:0000256" key="5">
    <source>
        <dbReference type="ARBA" id="ARBA00022989"/>
    </source>
</evidence>
<feature type="transmembrane region" description="Helical" evidence="8">
    <location>
        <begin position="28"/>
        <end position="49"/>
    </location>
</feature>
<keyword evidence="5 8" id="KW-1133">Transmembrane helix</keyword>
<reference evidence="9" key="1">
    <citation type="submission" date="2023-03" db="EMBL/GenBank/DDBJ databases">
        <title>Chitinimonas shenzhenensis gen. nov., sp. nov., a novel member of family Burkholderiaceae isolated from activated sludge collected in Shen Zhen, China.</title>
        <authorList>
            <person name="Wang X."/>
        </authorList>
    </citation>
    <scope>NUCLEOTIDE SEQUENCE</scope>
    <source>
        <strain evidence="9">DQS-5</strain>
    </source>
</reference>
<dbReference type="PANTHER" id="PTHR30531">
    <property type="entry name" value="FLAGELLAR BIOSYNTHETIC PROTEIN FLHB"/>
    <property type="match status" value="1"/>
</dbReference>
<evidence type="ECO:0000256" key="6">
    <source>
        <dbReference type="ARBA" id="ARBA00023026"/>
    </source>
</evidence>
<name>A0ABT7DUK6_9NEIS</name>
<feature type="transmembrane region" description="Helical" evidence="8">
    <location>
        <begin position="85"/>
        <end position="111"/>
    </location>
</feature>
<evidence type="ECO:0000256" key="2">
    <source>
        <dbReference type="ARBA" id="ARBA00010690"/>
    </source>
</evidence>
<keyword evidence="4 8" id="KW-0812">Transmembrane</keyword>
<dbReference type="NCBIfam" id="TIGR01404">
    <property type="entry name" value="FlhB_rel_III"/>
    <property type="match status" value="1"/>
</dbReference>
<organism evidence="9 10">
    <name type="scientific">Parachitinimonas caeni</name>
    <dbReference type="NCBI Taxonomy" id="3031301"/>
    <lineage>
        <taxon>Bacteria</taxon>
        <taxon>Pseudomonadati</taxon>
        <taxon>Pseudomonadota</taxon>
        <taxon>Betaproteobacteria</taxon>
        <taxon>Neisseriales</taxon>
        <taxon>Chitinibacteraceae</taxon>
        <taxon>Parachitinimonas</taxon>
    </lineage>
</organism>
<gene>
    <name evidence="9" type="primary">sctU</name>
    <name evidence="9" type="ORF">PZA18_05515</name>
</gene>
<protein>
    <submittedName>
        <fullName evidence="9">Type III secretion system export apparatus subunit SctU</fullName>
    </submittedName>
</protein>
<keyword evidence="6" id="KW-0843">Virulence</keyword>
<dbReference type="EMBL" id="JARRAF010000005">
    <property type="protein sequence ID" value="MDK2123504.1"/>
    <property type="molecule type" value="Genomic_DNA"/>
</dbReference>
<keyword evidence="3" id="KW-1003">Cell membrane</keyword>
<dbReference type="SUPFAM" id="SSF160544">
    <property type="entry name" value="EscU C-terminal domain-like"/>
    <property type="match status" value="1"/>
</dbReference>
<keyword evidence="7 8" id="KW-0472">Membrane</keyword>
<evidence type="ECO:0000313" key="10">
    <source>
        <dbReference type="Proteomes" id="UP001172778"/>
    </source>
</evidence>
<feature type="transmembrane region" description="Helical" evidence="8">
    <location>
        <begin position="186"/>
        <end position="204"/>
    </location>
</feature>
<dbReference type="Gene3D" id="6.10.250.2080">
    <property type="match status" value="1"/>
</dbReference>